<evidence type="ECO:0000313" key="2">
    <source>
        <dbReference type="Proteomes" id="UP001165121"/>
    </source>
</evidence>
<dbReference type="AlphaFoldDB" id="A0A9W6YP79"/>
<proteinExistence type="predicted"/>
<gene>
    <name evidence="1" type="ORF">Pfra01_003014000</name>
</gene>
<comment type="caution">
    <text evidence="1">The sequence shown here is derived from an EMBL/GenBank/DDBJ whole genome shotgun (WGS) entry which is preliminary data.</text>
</comment>
<organism evidence="1 2">
    <name type="scientific">Phytophthora fragariaefolia</name>
    <dbReference type="NCBI Taxonomy" id="1490495"/>
    <lineage>
        <taxon>Eukaryota</taxon>
        <taxon>Sar</taxon>
        <taxon>Stramenopiles</taxon>
        <taxon>Oomycota</taxon>
        <taxon>Peronosporomycetes</taxon>
        <taxon>Peronosporales</taxon>
        <taxon>Peronosporaceae</taxon>
        <taxon>Phytophthora</taxon>
    </lineage>
</organism>
<evidence type="ECO:0000313" key="1">
    <source>
        <dbReference type="EMBL" id="GMG17403.1"/>
    </source>
</evidence>
<dbReference type="Proteomes" id="UP001165121">
    <property type="component" value="Unassembled WGS sequence"/>
</dbReference>
<reference evidence="1" key="1">
    <citation type="submission" date="2023-04" db="EMBL/GenBank/DDBJ databases">
        <title>Phytophthora fragariaefolia NBRC 109709.</title>
        <authorList>
            <person name="Ichikawa N."/>
            <person name="Sato H."/>
            <person name="Tonouchi N."/>
        </authorList>
    </citation>
    <scope>NUCLEOTIDE SEQUENCE</scope>
    <source>
        <strain evidence="1">NBRC 109709</strain>
    </source>
</reference>
<name>A0A9W6YP79_9STRA</name>
<accession>A0A9W6YP79</accession>
<dbReference type="OrthoDB" id="75839at2759"/>
<protein>
    <submittedName>
        <fullName evidence="1">Unnamed protein product</fullName>
    </submittedName>
</protein>
<sequence>MAISQTTSEIIGVMDVLKLDMIARLVARYFDRDDDEIDLCGSMTANRAANPNKDADTNFGLKRPTLNRTLPPALRTVTDWVTLAVEVGRSQPWVSLEAATQLQWGLYSALGNQS</sequence>
<keyword evidence="2" id="KW-1185">Reference proteome</keyword>
<dbReference type="EMBL" id="BSXT01019008">
    <property type="protein sequence ID" value="GMG17403.1"/>
    <property type="molecule type" value="Genomic_DNA"/>
</dbReference>